<feature type="region of interest" description="Disordered" evidence="3">
    <location>
        <begin position="435"/>
        <end position="557"/>
    </location>
</feature>
<evidence type="ECO:0000256" key="1">
    <source>
        <dbReference type="PROSITE-ProRule" id="PRU00846"/>
    </source>
</evidence>
<dbReference type="SMART" id="SM01271">
    <property type="entry name" value="LSM14"/>
    <property type="match status" value="1"/>
</dbReference>
<evidence type="ECO:0000259" key="7">
    <source>
        <dbReference type="PROSITE" id="PS52002"/>
    </source>
</evidence>
<dbReference type="SMART" id="SM01199">
    <property type="entry name" value="FDF"/>
    <property type="match status" value="1"/>
</dbReference>
<evidence type="ECO:0000313" key="9">
    <source>
        <dbReference type="Proteomes" id="UP000297527"/>
    </source>
</evidence>
<dbReference type="GO" id="GO:0003729">
    <property type="term" value="F:mRNA binding"/>
    <property type="evidence" value="ECO:0007669"/>
    <property type="project" value="TreeGrafter"/>
</dbReference>
<name>A0A4Z1HIS2_9HELO</name>
<evidence type="ECO:0000259" key="6">
    <source>
        <dbReference type="PROSITE" id="PS51536"/>
    </source>
</evidence>
<dbReference type="GO" id="GO:0033962">
    <property type="term" value="P:P-body assembly"/>
    <property type="evidence" value="ECO:0007669"/>
    <property type="project" value="TreeGrafter"/>
</dbReference>
<feature type="compositionally biased region" description="Low complexity" evidence="3">
    <location>
        <begin position="208"/>
        <end position="220"/>
    </location>
</feature>
<dbReference type="OrthoDB" id="21539at2759"/>
<dbReference type="InterPro" id="IPR025761">
    <property type="entry name" value="FFD_box"/>
</dbReference>
<feature type="compositionally biased region" description="Polar residues" evidence="3">
    <location>
        <begin position="267"/>
        <end position="281"/>
    </location>
</feature>
<dbReference type="SUPFAM" id="SSF50182">
    <property type="entry name" value="Sm-like ribonucleoproteins"/>
    <property type="match status" value="1"/>
</dbReference>
<sequence>MSEFIGSRISLVSKSDIRYVGTLHEINSENATVALENVKSHGTEGRKDNPDEEIAASDNIYEYIVFRGGDVKDLRIEEAPAPRESIPPQVPNDPAILGSGTRPAPTSAPGPPTPQNQNPRGPPPQGQNGPQQQGPPPGMAPFGQYPPPGFYPPPPAGWGRGAPPGPGFPGMSPFGGPPGWYPPPGHGFPQHPGQFPPPPGYGFPPPGQHFQQQNQQQKPSPIGPGANKQLTPTSANSTDKPADVQAPGAGSNAAPAPKQATPPPFKTSPTEVDANTTKQSQPTAPPAARATPSGPRSGGRVQPAIPLASPAVTKAPLQNTTASAVPKQNDTSASLRDATQAATAAVAAAMAKLPPVGGQQTNGSAVDNLTRKVNEMRTTEPVRAPRQPGTNGFAARGRGRGGRAPGPAKVDVPAADFDFESANAKFNKQDLVKEAIAGSPLGEQPPAPEAEVEETAPKAYNKATSFFDNISSEAKDRTEAAGNRAGGHQWRGEEQKKNVETFGQGSVDNGGYRGGYRGRGRSRGGYRGRGGYAGNGQPTRGRGTGYRGRGDSQALAQ</sequence>
<feature type="domain" description="FFD box profile" evidence="5">
    <location>
        <begin position="458"/>
        <end position="474"/>
    </location>
</feature>
<feature type="compositionally biased region" description="Pro residues" evidence="3">
    <location>
        <begin position="194"/>
        <end position="207"/>
    </location>
</feature>
<accession>A0A4Z1HIS2</accession>
<feature type="compositionally biased region" description="Basic residues" evidence="3">
    <location>
        <begin position="516"/>
        <end position="526"/>
    </location>
</feature>
<feature type="domain" description="DFDF" evidence="4">
    <location>
        <begin position="405"/>
        <end position="441"/>
    </location>
</feature>
<feature type="domain" description="Sm" evidence="7">
    <location>
        <begin position="1"/>
        <end position="80"/>
    </location>
</feature>
<evidence type="ECO:0008006" key="10">
    <source>
        <dbReference type="Google" id="ProtNLM"/>
    </source>
</evidence>
<feature type="compositionally biased region" description="Pro residues" evidence="3">
    <location>
        <begin position="133"/>
        <end position="156"/>
    </location>
</feature>
<evidence type="ECO:0000259" key="5">
    <source>
        <dbReference type="PROSITE" id="PS51513"/>
    </source>
</evidence>
<dbReference type="PROSITE" id="PS52002">
    <property type="entry name" value="SM"/>
    <property type="match status" value="1"/>
</dbReference>
<feature type="compositionally biased region" description="Pro residues" evidence="3">
    <location>
        <begin position="175"/>
        <end position="186"/>
    </location>
</feature>
<dbReference type="InterPro" id="IPR025762">
    <property type="entry name" value="DFDF"/>
</dbReference>
<evidence type="ECO:0000313" key="8">
    <source>
        <dbReference type="EMBL" id="TGO46680.1"/>
    </source>
</evidence>
<dbReference type="GO" id="GO:0034063">
    <property type="term" value="P:stress granule assembly"/>
    <property type="evidence" value="ECO:0007669"/>
    <property type="project" value="TreeGrafter"/>
</dbReference>
<comment type="caution">
    <text evidence="8">The sequence shown here is derived from an EMBL/GenBank/DDBJ whole genome shotgun (WGS) entry which is preliminary data.</text>
</comment>
<feature type="short sequence motif" description="TFG box" evidence="2">
    <location>
        <begin position="486"/>
        <end position="506"/>
    </location>
</feature>
<evidence type="ECO:0000259" key="4">
    <source>
        <dbReference type="PROSITE" id="PS51512"/>
    </source>
</evidence>
<feature type="region of interest" description="Disordered" evidence="3">
    <location>
        <begin position="376"/>
        <end position="411"/>
    </location>
</feature>
<dbReference type="PROSITE" id="PS51513">
    <property type="entry name" value="FFD"/>
    <property type="match status" value="1"/>
</dbReference>
<dbReference type="InterPro" id="IPR047575">
    <property type="entry name" value="Sm"/>
</dbReference>
<feature type="region of interest" description="Disordered" evidence="3">
    <location>
        <begin position="80"/>
        <end position="336"/>
    </location>
</feature>
<dbReference type="PANTHER" id="PTHR13586:SF0">
    <property type="entry name" value="TRAILER HITCH, ISOFORM H"/>
    <property type="match status" value="1"/>
</dbReference>
<dbReference type="PANTHER" id="PTHR13586">
    <property type="entry name" value="SCD6 PROTEIN-RELATED"/>
    <property type="match status" value="1"/>
</dbReference>
<dbReference type="EMBL" id="PQXN01000311">
    <property type="protein sequence ID" value="TGO46680.1"/>
    <property type="molecule type" value="Genomic_DNA"/>
</dbReference>
<feature type="compositionally biased region" description="Low complexity" evidence="3">
    <location>
        <begin position="246"/>
        <end position="259"/>
    </location>
</feature>
<dbReference type="InterPro" id="IPR019050">
    <property type="entry name" value="FDF_dom"/>
</dbReference>
<feature type="domain" description="TFG box profile" evidence="6">
    <location>
        <begin position="486"/>
        <end position="506"/>
    </location>
</feature>
<dbReference type="PROSITE" id="PS51512">
    <property type="entry name" value="DFDF"/>
    <property type="match status" value="1"/>
</dbReference>
<dbReference type="Pfam" id="PF09532">
    <property type="entry name" value="FDF"/>
    <property type="match status" value="1"/>
</dbReference>
<dbReference type="PROSITE" id="PS51536">
    <property type="entry name" value="TFG"/>
    <property type="match status" value="1"/>
</dbReference>
<feature type="compositionally biased region" description="Pro residues" evidence="3">
    <location>
        <begin position="106"/>
        <end position="125"/>
    </location>
</feature>
<dbReference type="GO" id="GO:0000932">
    <property type="term" value="C:P-body"/>
    <property type="evidence" value="ECO:0007669"/>
    <property type="project" value="TreeGrafter"/>
</dbReference>
<feature type="compositionally biased region" description="Low complexity" evidence="3">
    <location>
        <begin position="286"/>
        <end position="295"/>
    </location>
</feature>
<keyword evidence="9" id="KW-1185">Reference proteome</keyword>
<feature type="short sequence motif" description="FFD box" evidence="1">
    <location>
        <begin position="458"/>
        <end position="474"/>
    </location>
</feature>
<dbReference type="CDD" id="cd01736">
    <property type="entry name" value="LSm14_N"/>
    <property type="match status" value="1"/>
</dbReference>
<feature type="compositionally biased region" description="Polar residues" evidence="3">
    <location>
        <begin position="462"/>
        <end position="472"/>
    </location>
</feature>
<gene>
    <name evidence="8" type="ORF">BCON_0312g00090</name>
</gene>
<protein>
    <recommendedName>
        <fullName evidence="10">DFDF domain-containing protein</fullName>
    </recommendedName>
</protein>
<dbReference type="Proteomes" id="UP000297527">
    <property type="component" value="Unassembled WGS sequence"/>
</dbReference>
<dbReference type="InterPro" id="IPR010920">
    <property type="entry name" value="LSM_dom_sf"/>
</dbReference>
<dbReference type="InterPro" id="IPR025768">
    <property type="entry name" value="TFG_box"/>
</dbReference>
<organism evidence="8 9">
    <name type="scientific">Botryotinia convoluta</name>
    <dbReference type="NCBI Taxonomy" id="54673"/>
    <lineage>
        <taxon>Eukaryota</taxon>
        <taxon>Fungi</taxon>
        <taxon>Dikarya</taxon>
        <taxon>Ascomycota</taxon>
        <taxon>Pezizomycotina</taxon>
        <taxon>Leotiomycetes</taxon>
        <taxon>Helotiales</taxon>
        <taxon>Sclerotiniaceae</taxon>
        <taxon>Botryotinia</taxon>
    </lineage>
</organism>
<feature type="compositionally biased region" description="Polar residues" evidence="3">
    <location>
        <begin position="228"/>
        <end position="239"/>
    </location>
</feature>
<feature type="compositionally biased region" description="Polar residues" evidence="3">
    <location>
        <begin position="316"/>
        <end position="334"/>
    </location>
</feature>
<dbReference type="Gene3D" id="2.30.30.100">
    <property type="match status" value="1"/>
</dbReference>
<feature type="compositionally biased region" description="Basic and acidic residues" evidence="3">
    <location>
        <begin position="490"/>
        <end position="499"/>
    </location>
</feature>
<dbReference type="AlphaFoldDB" id="A0A4Z1HIS2"/>
<reference evidence="8 9" key="1">
    <citation type="submission" date="2017-12" db="EMBL/GenBank/DDBJ databases">
        <title>Comparative genomics of Botrytis spp.</title>
        <authorList>
            <person name="Valero-Jimenez C.A."/>
            <person name="Tapia P."/>
            <person name="Veloso J."/>
            <person name="Silva-Moreno E."/>
            <person name="Staats M."/>
            <person name="Valdes J.H."/>
            <person name="Van Kan J.A.L."/>
        </authorList>
    </citation>
    <scope>NUCLEOTIDE SEQUENCE [LARGE SCALE GENOMIC DNA]</scope>
    <source>
        <strain evidence="8 9">MUCL11595</strain>
    </source>
</reference>
<dbReference type="Pfam" id="PF12701">
    <property type="entry name" value="LSM14"/>
    <property type="match status" value="1"/>
</dbReference>
<evidence type="ECO:0000256" key="3">
    <source>
        <dbReference type="SAM" id="MobiDB-lite"/>
    </source>
</evidence>
<dbReference type="InterPro" id="IPR025609">
    <property type="entry name" value="Lsm14-like_N"/>
</dbReference>
<proteinExistence type="predicted"/>
<evidence type="ECO:0000256" key="2">
    <source>
        <dbReference type="PROSITE-ProRule" id="PRU00869"/>
    </source>
</evidence>